<sequence>MDSHTKKGRRQTVLFHGLHENITLVTEISVTARLQVLHEQERVDPVAVWDPEDRAGGTRDARFSEGALDRHLGAARALWAGSGHESKSKGEKQNGKRTHNALIFNKLLHAGILDAQWELETRGSWRCPWASCEMISGSSDGGIRGTTKPSGVADREMGVGGAGRGWQKAERPEEADSLEEGIGSVVIKLSNGGMGQGADSGGIFIRIGRGGAKTMPIEGKNTED</sequence>
<evidence type="ECO:0000313" key="3">
    <source>
        <dbReference type="Proteomes" id="UP001215280"/>
    </source>
</evidence>
<dbReference type="Proteomes" id="UP001215280">
    <property type="component" value="Unassembled WGS sequence"/>
</dbReference>
<proteinExistence type="predicted"/>
<gene>
    <name evidence="2" type="ORF">DFH07DRAFT_783764</name>
</gene>
<evidence type="ECO:0000256" key="1">
    <source>
        <dbReference type="SAM" id="MobiDB-lite"/>
    </source>
</evidence>
<dbReference type="EMBL" id="JARJLG010000255">
    <property type="protein sequence ID" value="KAJ7722639.1"/>
    <property type="molecule type" value="Genomic_DNA"/>
</dbReference>
<accession>A0AAD7HLL5</accession>
<name>A0AAD7HLL5_9AGAR</name>
<feature type="region of interest" description="Disordered" evidence="1">
    <location>
        <begin position="140"/>
        <end position="178"/>
    </location>
</feature>
<organism evidence="2 3">
    <name type="scientific">Mycena maculata</name>
    <dbReference type="NCBI Taxonomy" id="230809"/>
    <lineage>
        <taxon>Eukaryota</taxon>
        <taxon>Fungi</taxon>
        <taxon>Dikarya</taxon>
        <taxon>Basidiomycota</taxon>
        <taxon>Agaricomycotina</taxon>
        <taxon>Agaricomycetes</taxon>
        <taxon>Agaricomycetidae</taxon>
        <taxon>Agaricales</taxon>
        <taxon>Marasmiineae</taxon>
        <taxon>Mycenaceae</taxon>
        <taxon>Mycena</taxon>
    </lineage>
</organism>
<evidence type="ECO:0000313" key="2">
    <source>
        <dbReference type="EMBL" id="KAJ7722639.1"/>
    </source>
</evidence>
<keyword evidence="3" id="KW-1185">Reference proteome</keyword>
<dbReference type="AlphaFoldDB" id="A0AAD7HLL5"/>
<protein>
    <submittedName>
        <fullName evidence="2">Uncharacterized protein</fullName>
    </submittedName>
</protein>
<reference evidence="2" key="1">
    <citation type="submission" date="2023-03" db="EMBL/GenBank/DDBJ databases">
        <title>Massive genome expansion in bonnet fungi (Mycena s.s.) driven by repeated elements and novel gene families across ecological guilds.</title>
        <authorList>
            <consortium name="Lawrence Berkeley National Laboratory"/>
            <person name="Harder C.B."/>
            <person name="Miyauchi S."/>
            <person name="Viragh M."/>
            <person name="Kuo A."/>
            <person name="Thoen E."/>
            <person name="Andreopoulos B."/>
            <person name="Lu D."/>
            <person name="Skrede I."/>
            <person name="Drula E."/>
            <person name="Henrissat B."/>
            <person name="Morin E."/>
            <person name="Kohler A."/>
            <person name="Barry K."/>
            <person name="LaButti K."/>
            <person name="Morin E."/>
            <person name="Salamov A."/>
            <person name="Lipzen A."/>
            <person name="Mereny Z."/>
            <person name="Hegedus B."/>
            <person name="Baldrian P."/>
            <person name="Stursova M."/>
            <person name="Weitz H."/>
            <person name="Taylor A."/>
            <person name="Grigoriev I.V."/>
            <person name="Nagy L.G."/>
            <person name="Martin F."/>
            <person name="Kauserud H."/>
        </authorList>
    </citation>
    <scope>NUCLEOTIDE SEQUENCE</scope>
    <source>
        <strain evidence="2">CBHHK188m</strain>
    </source>
</reference>
<comment type="caution">
    <text evidence="2">The sequence shown here is derived from an EMBL/GenBank/DDBJ whole genome shotgun (WGS) entry which is preliminary data.</text>
</comment>